<dbReference type="Pfam" id="PF00004">
    <property type="entry name" value="AAA"/>
    <property type="match status" value="1"/>
</dbReference>
<dbReference type="GO" id="GO:0010304">
    <property type="term" value="P:PSII associated light-harvesting complex II catabolic process"/>
    <property type="evidence" value="ECO:0007669"/>
    <property type="project" value="UniProtKB-ARBA"/>
</dbReference>
<evidence type="ECO:0000256" key="7">
    <source>
        <dbReference type="ARBA" id="ARBA00022640"/>
    </source>
</evidence>
<dbReference type="PANTHER" id="PTHR23076">
    <property type="entry name" value="METALLOPROTEASE M41 FTSH"/>
    <property type="match status" value="1"/>
</dbReference>
<dbReference type="EMBL" id="HBEQ01014602">
    <property type="protein sequence ID" value="CAD8526101.1"/>
    <property type="molecule type" value="Transcribed_RNA"/>
</dbReference>
<dbReference type="GO" id="GO:0003729">
    <property type="term" value="F:mRNA binding"/>
    <property type="evidence" value="ECO:0007669"/>
    <property type="project" value="UniProtKB-ARBA"/>
</dbReference>
<dbReference type="SUPFAM" id="SSF52540">
    <property type="entry name" value="P-loop containing nucleoside triphosphate hydrolases"/>
    <property type="match status" value="1"/>
</dbReference>
<comment type="subcellular location">
    <subcellularLocation>
        <location evidence="3">Membrane</location>
    </subcellularLocation>
    <subcellularLocation>
        <location evidence="2">Plastid</location>
        <location evidence="2">Chloroplast</location>
    </subcellularLocation>
</comment>
<dbReference type="GO" id="GO:0019684">
    <property type="term" value="P:photosynthesis, light reaction"/>
    <property type="evidence" value="ECO:0007669"/>
    <property type="project" value="UniProtKB-ARBA"/>
</dbReference>
<dbReference type="InterPro" id="IPR003959">
    <property type="entry name" value="ATPase_AAA_core"/>
</dbReference>
<evidence type="ECO:0000256" key="17">
    <source>
        <dbReference type="ARBA" id="ARBA00023049"/>
    </source>
</evidence>
<dbReference type="GO" id="GO:0016887">
    <property type="term" value="F:ATP hydrolysis activity"/>
    <property type="evidence" value="ECO:0007669"/>
    <property type="project" value="InterPro"/>
</dbReference>
<dbReference type="FunFam" id="3.40.50.300:FF:000001">
    <property type="entry name" value="ATP-dependent zinc metalloprotease FtsH"/>
    <property type="match status" value="1"/>
</dbReference>
<dbReference type="CDD" id="cd19501">
    <property type="entry name" value="RecA-like_FtsH"/>
    <property type="match status" value="1"/>
</dbReference>
<evidence type="ECO:0000256" key="6">
    <source>
        <dbReference type="ARBA" id="ARBA00022528"/>
    </source>
</evidence>
<evidence type="ECO:0000256" key="8">
    <source>
        <dbReference type="ARBA" id="ARBA00022670"/>
    </source>
</evidence>
<evidence type="ECO:0000256" key="3">
    <source>
        <dbReference type="ARBA" id="ARBA00004370"/>
    </source>
</evidence>
<evidence type="ECO:0000256" key="16">
    <source>
        <dbReference type="ARBA" id="ARBA00022989"/>
    </source>
</evidence>
<comment type="similarity">
    <text evidence="5">In the N-terminal section; belongs to the AAA ATPase family.</text>
</comment>
<dbReference type="PROSITE" id="PS00674">
    <property type="entry name" value="AAA"/>
    <property type="match status" value="1"/>
</dbReference>
<dbReference type="FunFam" id="1.10.8.60:FF:000001">
    <property type="entry name" value="ATP-dependent zinc metalloprotease FtsH"/>
    <property type="match status" value="1"/>
</dbReference>
<name>A0A7S0NPX4_MICPS</name>
<keyword evidence="18" id="KW-0472">Membrane</keyword>
<dbReference type="InterPro" id="IPR003960">
    <property type="entry name" value="ATPase_AAA_CS"/>
</dbReference>
<dbReference type="Gene3D" id="1.10.8.60">
    <property type="match status" value="1"/>
</dbReference>
<dbReference type="SUPFAM" id="SSF140990">
    <property type="entry name" value="FtsH protease domain-like"/>
    <property type="match status" value="1"/>
</dbReference>
<accession>A0A7S0NPX4</accession>
<keyword evidence="13" id="KW-0862">Zinc</keyword>
<evidence type="ECO:0000256" key="15">
    <source>
        <dbReference type="ARBA" id="ARBA00022946"/>
    </source>
</evidence>
<dbReference type="InterPro" id="IPR003593">
    <property type="entry name" value="AAA+_ATPase"/>
</dbReference>
<evidence type="ECO:0000256" key="5">
    <source>
        <dbReference type="ARBA" id="ARBA00010550"/>
    </source>
</evidence>
<keyword evidence="10" id="KW-0479">Metal-binding</keyword>
<dbReference type="Gene3D" id="3.30.720.210">
    <property type="match status" value="1"/>
</dbReference>
<reference evidence="20" key="1">
    <citation type="submission" date="2021-01" db="EMBL/GenBank/DDBJ databases">
        <authorList>
            <person name="Corre E."/>
            <person name="Pelletier E."/>
            <person name="Niang G."/>
            <person name="Scheremetjew M."/>
            <person name="Finn R."/>
            <person name="Kale V."/>
            <person name="Holt S."/>
            <person name="Cochrane G."/>
            <person name="Meng A."/>
            <person name="Brown T."/>
            <person name="Cohen L."/>
        </authorList>
    </citation>
    <scope>NUCLEOTIDE SEQUENCE</scope>
    <source>
        <strain evidence="20">CCMP1723</strain>
    </source>
</reference>
<evidence type="ECO:0000256" key="4">
    <source>
        <dbReference type="ARBA" id="ARBA00010044"/>
    </source>
</evidence>
<protein>
    <recommendedName>
        <fullName evidence="19">AAA+ ATPase domain-containing protein</fullName>
    </recommendedName>
</protein>
<keyword evidence="12" id="KW-0378">Hydrolase</keyword>
<keyword evidence="17" id="KW-0482">Metalloprotease</keyword>
<dbReference type="HAMAP" id="MF_01458">
    <property type="entry name" value="FtsH"/>
    <property type="match status" value="1"/>
</dbReference>
<keyword evidence="14" id="KW-0067">ATP-binding</keyword>
<evidence type="ECO:0000256" key="14">
    <source>
        <dbReference type="ARBA" id="ARBA00022840"/>
    </source>
</evidence>
<evidence type="ECO:0000256" key="11">
    <source>
        <dbReference type="ARBA" id="ARBA00022741"/>
    </source>
</evidence>
<dbReference type="InterPro" id="IPR005936">
    <property type="entry name" value="FtsH"/>
</dbReference>
<evidence type="ECO:0000256" key="1">
    <source>
        <dbReference type="ARBA" id="ARBA00001947"/>
    </source>
</evidence>
<evidence type="ECO:0000256" key="9">
    <source>
        <dbReference type="ARBA" id="ARBA00022692"/>
    </source>
</evidence>
<dbReference type="InterPro" id="IPR027417">
    <property type="entry name" value="P-loop_NTPase"/>
</dbReference>
<dbReference type="InterPro" id="IPR037219">
    <property type="entry name" value="Peptidase_M41-like"/>
</dbReference>
<comment type="similarity">
    <text evidence="4">In the C-terminal section; belongs to the peptidase M41 family.</text>
</comment>
<evidence type="ECO:0000256" key="18">
    <source>
        <dbReference type="ARBA" id="ARBA00023136"/>
    </source>
</evidence>
<sequence length="718" mass="75856">MNAVVAQPAAVPRQFAARSALRRNAGKAASAAPARARRSVAVRAAGNNEDKTVAIASIAAFLAAAPLAAVADDFAPPAQEAPASALAQFQAQTQSALGGDSLTAPDTKVADPNALPEGNTWRYSEFIRAVMGGKVERVRFAKDGASLQLTAVDGRRAQVTLPNDPELVDILAKNGVDISVSEGDQQGNYASLFGNLLFPLLAFGGLFFLFRRAQGGEGGGGFGGMGGGGPMEFGKSKSKFQEIPETGVTFVDVAGVDGAKLELQEVVDFLKNPDKYTQLGAKIPKGCLLVGPPGTGKTLLAKAVAGEAGVPFFSCAASEFVELFVGVGASRVRDLFEKAKSKAPCIVFIDEIDAVGRQRGSGMGGGNDEREQTINQLLTEMDGFEGNTGVIVLAATNRPDVLDSALLRPGRFDRQVTVDLPDVAGRIRILKVHARGKTIGKDVDFDKVARRTPGFSGAALQNLLNEAAILAARRDLTEISKEEIADALERIVAGAAKEGAVMSEKKKRLVAYHEAGHAIVGALMPEYDPVTKISIVPRGAAGGLTFFAPSEERLESGLYSRTYLENQMAVAMGGRVAEELIFGAENVTTGASGDFQQVSRTARMMIEQMGFSEKIGQIALKSGGGQSFIGNDAGRGADYSQTTADIVDSEVQALVEVAYRRAKDLVQENIQCLHDVAEVLLDKENIDGDEFEQIMLKAKAKLYLKDDNSAVDVPFKTA</sequence>
<dbReference type="InterPro" id="IPR041569">
    <property type="entry name" value="AAA_lid_3"/>
</dbReference>
<dbReference type="Gene3D" id="1.20.58.760">
    <property type="entry name" value="Peptidase M41"/>
    <property type="match status" value="1"/>
</dbReference>
<dbReference type="NCBIfam" id="TIGR01241">
    <property type="entry name" value="FtsH_fam"/>
    <property type="match status" value="1"/>
</dbReference>
<organism evidence="20">
    <name type="scientific">Micromonas pusilla</name>
    <name type="common">Picoplanktonic green alga</name>
    <name type="synonym">Chromulina pusilla</name>
    <dbReference type="NCBI Taxonomy" id="38833"/>
    <lineage>
        <taxon>Eukaryota</taxon>
        <taxon>Viridiplantae</taxon>
        <taxon>Chlorophyta</taxon>
        <taxon>Mamiellophyceae</taxon>
        <taxon>Mamiellales</taxon>
        <taxon>Mamiellaceae</taxon>
        <taxon>Micromonas</taxon>
    </lineage>
</organism>
<feature type="domain" description="AAA+ ATPase" evidence="19">
    <location>
        <begin position="283"/>
        <end position="422"/>
    </location>
</feature>
<gene>
    <name evidence="20" type="ORF">MCOM1403_LOCUS11767</name>
</gene>
<dbReference type="GO" id="GO:0004222">
    <property type="term" value="F:metalloendopeptidase activity"/>
    <property type="evidence" value="ECO:0007669"/>
    <property type="project" value="InterPro"/>
</dbReference>
<dbReference type="GO" id="GO:0009535">
    <property type="term" value="C:chloroplast thylakoid membrane"/>
    <property type="evidence" value="ECO:0007669"/>
    <property type="project" value="TreeGrafter"/>
</dbReference>
<dbReference type="Pfam" id="PF01434">
    <property type="entry name" value="Peptidase_M41"/>
    <property type="match status" value="1"/>
</dbReference>
<dbReference type="GO" id="GO:0046872">
    <property type="term" value="F:metal ion binding"/>
    <property type="evidence" value="ECO:0007669"/>
    <property type="project" value="UniProtKB-KW"/>
</dbReference>
<comment type="cofactor">
    <cofactor evidence="1">
        <name>Zn(2+)</name>
        <dbReference type="ChEBI" id="CHEBI:29105"/>
    </cofactor>
</comment>
<keyword evidence="6" id="KW-0150">Chloroplast</keyword>
<dbReference type="GO" id="GO:0004176">
    <property type="term" value="F:ATP-dependent peptidase activity"/>
    <property type="evidence" value="ECO:0007669"/>
    <property type="project" value="InterPro"/>
</dbReference>
<keyword evidence="7" id="KW-0934">Plastid</keyword>
<dbReference type="GO" id="GO:0005524">
    <property type="term" value="F:ATP binding"/>
    <property type="evidence" value="ECO:0007669"/>
    <property type="project" value="UniProtKB-KW"/>
</dbReference>
<keyword evidence="9" id="KW-0812">Transmembrane</keyword>
<dbReference type="InterPro" id="IPR000642">
    <property type="entry name" value="Peptidase_M41"/>
</dbReference>
<keyword evidence="15" id="KW-0809">Transit peptide</keyword>
<evidence type="ECO:0000256" key="13">
    <source>
        <dbReference type="ARBA" id="ARBA00022833"/>
    </source>
</evidence>
<dbReference type="AlphaFoldDB" id="A0A7S0NPX4"/>
<keyword evidence="11" id="KW-0547">Nucleotide-binding</keyword>
<evidence type="ECO:0000256" key="12">
    <source>
        <dbReference type="ARBA" id="ARBA00022801"/>
    </source>
</evidence>
<evidence type="ECO:0000256" key="10">
    <source>
        <dbReference type="ARBA" id="ARBA00022723"/>
    </source>
</evidence>
<evidence type="ECO:0000256" key="2">
    <source>
        <dbReference type="ARBA" id="ARBA00004229"/>
    </source>
</evidence>
<dbReference type="FunFam" id="1.20.58.760:FF:000001">
    <property type="entry name" value="ATP-dependent zinc metalloprotease FtsH"/>
    <property type="match status" value="1"/>
</dbReference>
<evidence type="ECO:0000313" key="20">
    <source>
        <dbReference type="EMBL" id="CAD8526101.1"/>
    </source>
</evidence>
<proteinExistence type="inferred from homology"/>
<dbReference type="Gene3D" id="3.40.50.300">
    <property type="entry name" value="P-loop containing nucleotide triphosphate hydrolases"/>
    <property type="match status" value="1"/>
</dbReference>
<keyword evidence="16" id="KW-1133">Transmembrane helix</keyword>
<dbReference type="Pfam" id="PF17862">
    <property type="entry name" value="AAA_lid_3"/>
    <property type="match status" value="1"/>
</dbReference>
<dbReference type="GO" id="GO:0006508">
    <property type="term" value="P:proteolysis"/>
    <property type="evidence" value="ECO:0007669"/>
    <property type="project" value="UniProtKB-KW"/>
</dbReference>
<dbReference type="SMART" id="SM00382">
    <property type="entry name" value="AAA"/>
    <property type="match status" value="1"/>
</dbReference>
<dbReference type="PANTHER" id="PTHR23076:SF113">
    <property type="entry name" value="ATP-DEPENDENT ZINC METALLOPROTEASE FTSH 1, CHLOROPLASTIC-RELATED"/>
    <property type="match status" value="1"/>
</dbReference>
<keyword evidence="8" id="KW-0645">Protease</keyword>
<evidence type="ECO:0000259" key="19">
    <source>
        <dbReference type="SMART" id="SM00382"/>
    </source>
</evidence>
<dbReference type="FunFam" id="3.30.720.210:FF:000003">
    <property type="entry name" value="ATP-dependent zinc metalloprotease FTSH, chloroplastic"/>
    <property type="match status" value="1"/>
</dbReference>